<dbReference type="EMBL" id="UINC01131648">
    <property type="protein sequence ID" value="SVD13479.1"/>
    <property type="molecule type" value="Genomic_DNA"/>
</dbReference>
<evidence type="ECO:0000313" key="2">
    <source>
        <dbReference type="EMBL" id="SVD13479.1"/>
    </source>
</evidence>
<reference evidence="2" key="1">
    <citation type="submission" date="2018-05" db="EMBL/GenBank/DDBJ databases">
        <authorList>
            <person name="Lanie J.A."/>
            <person name="Ng W.-L."/>
            <person name="Kazmierczak K.M."/>
            <person name="Andrzejewski T.M."/>
            <person name="Davidsen T.M."/>
            <person name="Wayne K.J."/>
            <person name="Tettelin H."/>
            <person name="Glass J.I."/>
            <person name="Rusch D."/>
            <person name="Podicherti R."/>
            <person name="Tsui H.-C.T."/>
            <person name="Winkler M.E."/>
        </authorList>
    </citation>
    <scope>NUCLEOTIDE SEQUENCE</scope>
</reference>
<gene>
    <name evidence="2" type="ORF">METZ01_LOCUS366333</name>
</gene>
<accession>A0A382SUA0</accession>
<dbReference type="AlphaFoldDB" id="A0A382SUA0"/>
<proteinExistence type="predicted"/>
<sequence length="62" mass="6625">MNEINLKKVQSLIHESHEGSKNSLSSSKNDSSPNLSGAGPDLEEGDFDLWIKAAANPKTSSI</sequence>
<feature type="compositionally biased region" description="Low complexity" evidence="1">
    <location>
        <begin position="21"/>
        <end position="36"/>
    </location>
</feature>
<name>A0A382SUA0_9ZZZZ</name>
<feature type="non-terminal residue" evidence="2">
    <location>
        <position position="62"/>
    </location>
</feature>
<evidence type="ECO:0000256" key="1">
    <source>
        <dbReference type="SAM" id="MobiDB-lite"/>
    </source>
</evidence>
<feature type="region of interest" description="Disordered" evidence="1">
    <location>
        <begin position="13"/>
        <end position="43"/>
    </location>
</feature>
<protein>
    <submittedName>
        <fullName evidence="2">Uncharacterized protein</fullName>
    </submittedName>
</protein>
<organism evidence="2">
    <name type="scientific">marine metagenome</name>
    <dbReference type="NCBI Taxonomy" id="408172"/>
    <lineage>
        <taxon>unclassified sequences</taxon>
        <taxon>metagenomes</taxon>
        <taxon>ecological metagenomes</taxon>
    </lineage>
</organism>